<evidence type="ECO:0000256" key="1">
    <source>
        <dbReference type="SAM" id="MobiDB-lite"/>
    </source>
</evidence>
<gene>
    <name evidence="2" type="ORF">DEO72_LG5g1509</name>
</gene>
<proteinExistence type="predicted"/>
<reference evidence="2 3" key="1">
    <citation type="submission" date="2019-04" db="EMBL/GenBank/DDBJ databases">
        <title>An improved genome assembly and genetic linkage map for asparagus bean, Vigna unguiculata ssp. sesquipedialis.</title>
        <authorList>
            <person name="Xia Q."/>
            <person name="Zhang R."/>
            <person name="Dong Y."/>
        </authorList>
    </citation>
    <scope>NUCLEOTIDE SEQUENCE [LARGE SCALE GENOMIC DNA]</scope>
    <source>
        <tissue evidence="2">Leaf</tissue>
    </source>
</reference>
<dbReference type="EMBL" id="CP039349">
    <property type="protein sequence ID" value="QCD93434.1"/>
    <property type="molecule type" value="Genomic_DNA"/>
</dbReference>
<evidence type="ECO:0000313" key="2">
    <source>
        <dbReference type="EMBL" id="QCD93434.1"/>
    </source>
</evidence>
<organism evidence="2 3">
    <name type="scientific">Vigna unguiculata</name>
    <name type="common">Cowpea</name>
    <dbReference type="NCBI Taxonomy" id="3917"/>
    <lineage>
        <taxon>Eukaryota</taxon>
        <taxon>Viridiplantae</taxon>
        <taxon>Streptophyta</taxon>
        <taxon>Embryophyta</taxon>
        <taxon>Tracheophyta</taxon>
        <taxon>Spermatophyta</taxon>
        <taxon>Magnoliopsida</taxon>
        <taxon>eudicotyledons</taxon>
        <taxon>Gunneridae</taxon>
        <taxon>Pentapetalae</taxon>
        <taxon>rosids</taxon>
        <taxon>fabids</taxon>
        <taxon>Fabales</taxon>
        <taxon>Fabaceae</taxon>
        <taxon>Papilionoideae</taxon>
        <taxon>50 kb inversion clade</taxon>
        <taxon>NPAAA clade</taxon>
        <taxon>indigoferoid/millettioid clade</taxon>
        <taxon>Phaseoleae</taxon>
        <taxon>Vigna</taxon>
    </lineage>
</organism>
<feature type="region of interest" description="Disordered" evidence="1">
    <location>
        <begin position="61"/>
        <end position="86"/>
    </location>
</feature>
<dbReference type="Proteomes" id="UP000501690">
    <property type="component" value="Linkage Group LG5"/>
</dbReference>
<dbReference type="AlphaFoldDB" id="A0A4D6M025"/>
<keyword evidence="3" id="KW-1185">Reference proteome</keyword>
<name>A0A4D6M025_VIGUN</name>
<sequence>MPLLRKMKGAARLPLPVASNSTIGHHRYNERTAKPHHCDAGNHPAIKVTARCRWRHFHGGKRIAPPRAVGTMTDLQRKPDQNLASS</sequence>
<evidence type="ECO:0000313" key="3">
    <source>
        <dbReference type="Proteomes" id="UP000501690"/>
    </source>
</evidence>
<accession>A0A4D6M025</accession>
<protein>
    <submittedName>
        <fullName evidence="2">Uncharacterized protein</fullName>
    </submittedName>
</protein>